<keyword evidence="3" id="KW-1185">Reference proteome</keyword>
<dbReference type="InterPro" id="IPR019734">
    <property type="entry name" value="TPR_rpt"/>
</dbReference>
<dbReference type="Pfam" id="PF13176">
    <property type="entry name" value="TPR_7"/>
    <property type="match status" value="3"/>
</dbReference>
<proteinExistence type="predicted"/>
<organism evidence="2 3">
    <name type="scientific">Porites evermanni</name>
    <dbReference type="NCBI Taxonomy" id="104178"/>
    <lineage>
        <taxon>Eukaryota</taxon>
        <taxon>Metazoa</taxon>
        <taxon>Cnidaria</taxon>
        <taxon>Anthozoa</taxon>
        <taxon>Hexacorallia</taxon>
        <taxon>Scleractinia</taxon>
        <taxon>Fungiina</taxon>
        <taxon>Poritidae</taxon>
        <taxon>Porites</taxon>
    </lineage>
</organism>
<dbReference type="PROSITE" id="PS50005">
    <property type="entry name" value="TPR"/>
    <property type="match status" value="3"/>
</dbReference>
<feature type="repeat" description="TPR" evidence="1">
    <location>
        <begin position="180"/>
        <end position="213"/>
    </location>
</feature>
<keyword evidence="1" id="KW-0802">TPR repeat</keyword>
<dbReference type="InterPro" id="IPR011990">
    <property type="entry name" value="TPR-like_helical_dom_sf"/>
</dbReference>
<dbReference type="Proteomes" id="UP001159427">
    <property type="component" value="Unassembled WGS sequence"/>
</dbReference>
<dbReference type="SUPFAM" id="SSF48452">
    <property type="entry name" value="TPR-like"/>
    <property type="match status" value="1"/>
</dbReference>
<name>A0ABN8SRU2_9CNID</name>
<evidence type="ECO:0000313" key="3">
    <source>
        <dbReference type="Proteomes" id="UP001159427"/>
    </source>
</evidence>
<dbReference type="EMBL" id="CALNXI010003777">
    <property type="protein sequence ID" value="CAH3194282.1"/>
    <property type="molecule type" value="Genomic_DNA"/>
</dbReference>
<gene>
    <name evidence="2" type="ORF">PEVE_00027470</name>
</gene>
<comment type="caution">
    <text evidence="2">The sequence shown here is derived from an EMBL/GenBank/DDBJ whole genome shotgun (WGS) entry which is preliminary data.</text>
</comment>
<accession>A0ABN8SRU2</accession>
<dbReference type="Gene3D" id="1.25.40.10">
    <property type="entry name" value="Tetratricopeptide repeat domain"/>
    <property type="match status" value="4"/>
</dbReference>
<dbReference type="PANTHER" id="PTHR10098">
    <property type="entry name" value="RAPSYN-RELATED"/>
    <property type="match status" value="1"/>
</dbReference>
<feature type="repeat" description="TPR" evidence="1">
    <location>
        <begin position="110"/>
        <end position="143"/>
    </location>
</feature>
<feature type="repeat" description="TPR" evidence="1">
    <location>
        <begin position="74"/>
        <end position="107"/>
    </location>
</feature>
<dbReference type="SMART" id="SM00028">
    <property type="entry name" value="TPR"/>
    <property type="match status" value="4"/>
</dbReference>
<sequence length="269" mass="29211">MQKGKAYGNLGNACDSLGDYKKTIEFHQQSLSTAKEIGTLAVRITLSVIIKKQSNFISSLLVIAKKITEKGLEGTAYTSLGIACYSLGDYKKAIEFHQQSLNIGEKGSEGTAYTSRGIACYSLGDYKKAIEFNQQSLSIAKDKGEKVSEGTAYTSALRITLSPLSIAKEIGEKGLEGTAYTLAIYLGIAYYSLGDYKKAVEFHQQSLSIAKDIGEKAIEFHQQSLSIAKDIGEKGLEGTAYTLALRITLSVIIKKQSNFISSLLVSQKR</sequence>
<reference evidence="2 3" key="1">
    <citation type="submission" date="2022-05" db="EMBL/GenBank/DDBJ databases">
        <authorList>
            <consortium name="Genoscope - CEA"/>
            <person name="William W."/>
        </authorList>
    </citation>
    <scope>NUCLEOTIDE SEQUENCE [LARGE SCALE GENOMIC DNA]</scope>
</reference>
<evidence type="ECO:0000256" key="1">
    <source>
        <dbReference type="PROSITE-ProRule" id="PRU00339"/>
    </source>
</evidence>
<dbReference type="PANTHER" id="PTHR10098:SF108">
    <property type="entry name" value="TETRATRICOPEPTIDE REPEAT PROTEIN 28"/>
    <property type="match status" value="1"/>
</dbReference>
<protein>
    <recommendedName>
        <fullName evidence="4">Tetratricopeptide repeat protein</fullName>
    </recommendedName>
</protein>
<dbReference type="Pfam" id="PF13181">
    <property type="entry name" value="TPR_8"/>
    <property type="match status" value="1"/>
</dbReference>
<evidence type="ECO:0000313" key="2">
    <source>
        <dbReference type="EMBL" id="CAH3194282.1"/>
    </source>
</evidence>
<evidence type="ECO:0008006" key="4">
    <source>
        <dbReference type="Google" id="ProtNLM"/>
    </source>
</evidence>